<name>A0AAW9QNJ9_9BURK</name>
<organism evidence="1 2">
    <name type="scientific">Aquincola agrisoli</name>
    <dbReference type="NCBI Taxonomy" id="3119538"/>
    <lineage>
        <taxon>Bacteria</taxon>
        <taxon>Pseudomonadati</taxon>
        <taxon>Pseudomonadota</taxon>
        <taxon>Betaproteobacteria</taxon>
        <taxon>Burkholderiales</taxon>
        <taxon>Sphaerotilaceae</taxon>
        <taxon>Aquincola</taxon>
    </lineage>
</organism>
<dbReference type="RefSeq" id="WP_332292622.1">
    <property type="nucleotide sequence ID" value="NZ_JAZIBG010000052.1"/>
</dbReference>
<sequence length="94" mass="10027">MNIVLNGISSMATRLLLDALAPRRSTSSCWPATRWTRLPPPADSPMAVAVRAGAPRPRIDTEQALREAMLQALAFLASDATADTKRCHGMAPAA</sequence>
<comment type="caution">
    <text evidence="1">The sequence shown here is derived from an EMBL/GenBank/DDBJ whole genome shotgun (WGS) entry which is preliminary data.</text>
</comment>
<dbReference type="Proteomes" id="UP001336250">
    <property type="component" value="Unassembled WGS sequence"/>
</dbReference>
<proteinExistence type="predicted"/>
<evidence type="ECO:0000313" key="2">
    <source>
        <dbReference type="Proteomes" id="UP001336250"/>
    </source>
</evidence>
<dbReference type="AlphaFoldDB" id="A0AAW9QNJ9"/>
<gene>
    <name evidence="1" type="ORF">V4F39_23925</name>
</gene>
<protein>
    <submittedName>
        <fullName evidence="1">Uncharacterized protein</fullName>
    </submittedName>
</protein>
<accession>A0AAW9QNJ9</accession>
<reference evidence="1 2" key="1">
    <citation type="submission" date="2024-02" db="EMBL/GenBank/DDBJ databases">
        <title>Genome sequence of Aquincola sp. MAHUQ-54.</title>
        <authorList>
            <person name="Huq M.A."/>
        </authorList>
    </citation>
    <scope>NUCLEOTIDE SEQUENCE [LARGE SCALE GENOMIC DNA]</scope>
    <source>
        <strain evidence="1 2">MAHUQ-54</strain>
    </source>
</reference>
<evidence type="ECO:0000313" key="1">
    <source>
        <dbReference type="EMBL" id="MEF7616982.1"/>
    </source>
</evidence>
<keyword evidence="2" id="KW-1185">Reference proteome</keyword>
<dbReference type="EMBL" id="JAZIBG010000052">
    <property type="protein sequence ID" value="MEF7616982.1"/>
    <property type="molecule type" value="Genomic_DNA"/>
</dbReference>